<dbReference type="EMBL" id="JMKI01000031">
    <property type="protein sequence ID" value="KEJ92310.1"/>
    <property type="molecule type" value="Genomic_DNA"/>
</dbReference>
<dbReference type="InterPro" id="IPR050250">
    <property type="entry name" value="Macrolide_Exporter_MacB"/>
</dbReference>
<name>A0A073IRW1_9BACT</name>
<comment type="similarity">
    <text evidence="6">Belongs to the ABC-4 integral membrane protein family.</text>
</comment>
<evidence type="ECO:0000256" key="1">
    <source>
        <dbReference type="ARBA" id="ARBA00004651"/>
    </source>
</evidence>
<gene>
    <name evidence="10" type="ORF">EH55_04725</name>
</gene>
<dbReference type="PANTHER" id="PTHR30572">
    <property type="entry name" value="MEMBRANE COMPONENT OF TRANSPORTER-RELATED"/>
    <property type="match status" value="1"/>
</dbReference>
<keyword evidence="2" id="KW-1003">Cell membrane</keyword>
<dbReference type="STRING" id="2754.EH55_04725"/>
<evidence type="ECO:0000256" key="3">
    <source>
        <dbReference type="ARBA" id="ARBA00022692"/>
    </source>
</evidence>
<keyword evidence="3 7" id="KW-0812">Transmembrane</keyword>
<comment type="caution">
    <text evidence="10">The sequence shown here is derived from an EMBL/GenBank/DDBJ whole genome shotgun (WGS) entry which is preliminary data.</text>
</comment>
<evidence type="ECO:0000313" key="10">
    <source>
        <dbReference type="EMBL" id="KEJ92310.1"/>
    </source>
</evidence>
<dbReference type="InterPro" id="IPR025857">
    <property type="entry name" value="MacB_PCD"/>
</dbReference>
<feature type="domain" description="MacB-like periplasmic core" evidence="9">
    <location>
        <begin position="30"/>
        <end position="206"/>
    </location>
</feature>
<dbReference type="OrthoDB" id="9770036at2"/>
<feature type="transmembrane region" description="Helical" evidence="7">
    <location>
        <begin position="29"/>
        <end position="51"/>
    </location>
</feature>
<feature type="transmembrane region" description="Helical" evidence="7">
    <location>
        <begin position="371"/>
        <end position="392"/>
    </location>
</feature>
<organism evidence="10 11">
    <name type="scientific">Synergistes jonesii</name>
    <dbReference type="NCBI Taxonomy" id="2754"/>
    <lineage>
        <taxon>Bacteria</taxon>
        <taxon>Thermotogati</taxon>
        <taxon>Synergistota</taxon>
        <taxon>Synergistia</taxon>
        <taxon>Synergistales</taxon>
        <taxon>Synergistaceae</taxon>
        <taxon>Synergistes</taxon>
    </lineage>
</organism>
<dbReference type="AlphaFoldDB" id="A0A073IRW1"/>
<feature type="transmembrane region" description="Helical" evidence="7">
    <location>
        <begin position="282"/>
        <end position="308"/>
    </location>
</feature>
<dbReference type="Pfam" id="PF02687">
    <property type="entry name" value="FtsX"/>
    <property type="match status" value="1"/>
</dbReference>
<dbReference type="eggNOG" id="COG0577">
    <property type="taxonomic scope" value="Bacteria"/>
</dbReference>
<comment type="subcellular location">
    <subcellularLocation>
        <location evidence="1">Cell membrane</location>
        <topology evidence="1">Multi-pass membrane protein</topology>
    </subcellularLocation>
</comment>
<accession>A0A073IRW1</accession>
<evidence type="ECO:0000259" key="8">
    <source>
        <dbReference type="Pfam" id="PF02687"/>
    </source>
</evidence>
<keyword evidence="5 7" id="KW-0472">Membrane</keyword>
<evidence type="ECO:0000256" key="5">
    <source>
        <dbReference type="ARBA" id="ARBA00023136"/>
    </source>
</evidence>
<sequence>MANNERRGGRRSMYTKMVASSLIRRASRLIIAVLAIAIGATILSGLVTIYYDIPRQLGREFRSYGANLIILPTGDSKITREQLRRARGVIGAERVVGMAPYRYQTVKINEQPYIIAGTELPEAEKNSPFWYVEGKWGSKEKPESVMVGKQIAETLNIGIGDAFTVQGVRYGQRAVASAQLLSAKENLARDVASQNFSRKLSVCGIVTTGGAEEGFIFADIDMLDELVGDSFRGDVVECSVVADAAQLAELSETLKDELGDVQPRAVRRLTQSQDIVLGKLQALVLLVTVVVLIITMISVYTTMMAMVAERRHEIALKKALGAENGLVMGELLGEGVLLGLIGGALGVGLGFEFAQQVSLNVFGRAIHFQWLLVPITIAVFIAITVLASILPVRRVMDIHPAIVLRGE</sequence>
<protein>
    <submittedName>
        <fullName evidence="10">ABC transporter permease</fullName>
    </submittedName>
</protein>
<dbReference type="GO" id="GO:0022857">
    <property type="term" value="F:transmembrane transporter activity"/>
    <property type="evidence" value="ECO:0007669"/>
    <property type="project" value="TreeGrafter"/>
</dbReference>
<feature type="domain" description="ABC3 transporter permease C-terminal" evidence="8">
    <location>
        <begin position="286"/>
        <end position="400"/>
    </location>
</feature>
<dbReference type="GO" id="GO:0005886">
    <property type="term" value="C:plasma membrane"/>
    <property type="evidence" value="ECO:0007669"/>
    <property type="project" value="UniProtKB-SubCell"/>
</dbReference>
<dbReference type="GeneID" id="90983604"/>
<dbReference type="RefSeq" id="WP_037976052.1">
    <property type="nucleotide sequence ID" value="NZ_JMKI01000031.1"/>
</dbReference>
<dbReference type="PANTHER" id="PTHR30572:SF4">
    <property type="entry name" value="ABC TRANSPORTER PERMEASE YTRF"/>
    <property type="match status" value="1"/>
</dbReference>
<evidence type="ECO:0000256" key="2">
    <source>
        <dbReference type="ARBA" id="ARBA00022475"/>
    </source>
</evidence>
<dbReference type="Pfam" id="PF12704">
    <property type="entry name" value="MacB_PCD"/>
    <property type="match status" value="1"/>
</dbReference>
<reference evidence="10 11" key="1">
    <citation type="submission" date="2014-04" db="EMBL/GenBank/DDBJ databases">
        <title>Draft Genome Sequence of Synergistes jonesii.</title>
        <authorList>
            <person name="Coil D.A."/>
            <person name="Eisen J.A."/>
            <person name="Holland-Moritz H.E."/>
        </authorList>
    </citation>
    <scope>NUCLEOTIDE SEQUENCE [LARGE SCALE GENOMIC DNA]</scope>
    <source>
        <strain evidence="10 11">78-1</strain>
    </source>
</reference>
<evidence type="ECO:0000313" key="11">
    <source>
        <dbReference type="Proteomes" id="UP000027665"/>
    </source>
</evidence>
<evidence type="ECO:0000256" key="4">
    <source>
        <dbReference type="ARBA" id="ARBA00022989"/>
    </source>
</evidence>
<evidence type="ECO:0000259" key="9">
    <source>
        <dbReference type="Pfam" id="PF12704"/>
    </source>
</evidence>
<feature type="transmembrane region" description="Helical" evidence="7">
    <location>
        <begin position="329"/>
        <end position="351"/>
    </location>
</feature>
<evidence type="ECO:0000256" key="6">
    <source>
        <dbReference type="ARBA" id="ARBA00038076"/>
    </source>
</evidence>
<evidence type="ECO:0000256" key="7">
    <source>
        <dbReference type="SAM" id="Phobius"/>
    </source>
</evidence>
<dbReference type="Proteomes" id="UP000027665">
    <property type="component" value="Unassembled WGS sequence"/>
</dbReference>
<proteinExistence type="inferred from homology"/>
<dbReference type="InterPro" id="IPR003838">
    <property type="entry name" value="ABC3_permease_C"/>
</dbReference>
<keyword evidence="11" id="KW-1185">Reference proteome</keyword>
<keyword evidence="4 7" id="KW-1133">Transmembrane helix</keyword>
<dbReference type="PATRIC" id="fig|2754.20.peg.126"/>